<dbReference type="InterPro" id="IPR002789">
    <property type="entry name" value="HerA_central"/>
</dbReference>
<dbReference type="SUPFAM" id="SSF52540">
    <property type="entry name" value="P-loop containing nucleoside triphosphate hydrolases"/>
    <property type="match status" value="1"/>
</dbReference>
<dbReference type="RefSeq" id="WP_109942157.1">
    <property type="nucleotide sequence ID" value="NZ_CP176366.1"/>
</dbReference>
<dbReference type="EMBL" id="QGMZ01000044">
    <property type="protein sequence ID" value="PWR70331.1"/>
    <property type="molecule type" value="Genomic_DNA"/>
</dbReference>
<comment type="catalytic activity">
    <reaction evidence="4">
        <text>ATP + H2O = ADP + phosphate + H(+)</text>
        <dbReference type="Rhea" id="RHEA:13065"/>
        <dbReference type="ChEBI" id="CHEBI:15377"/>
        <dbReference type="ChEBI" id="CHEBI:15378"/>
        <dbReference type="ChEBI" id="CHEBI:30616"/>
        <dbReference type="ChEBI" id="CHEBI:43474"/>
        <dbReference type="ChEBI" id="CHEBI:456216"/>
        <dbReference type="EC" id="5.6.2.4"/>
    </reaction>
</comment>
<dbReference type="Pfam" id="PF01935">
    <property type="entry name" value="DUF87"/>
    <property type="match status" value="1"/>
</dbReference>
<evidence type="ECO:0000256" key="3">
    <source>
        <dbReference type="ARBA" id="ARBA00048954"/>
    </source>
</evidence>
<protein>
    <submittedName>
        <fullName evidence="6">ATP-binding protein</fullName>
    </submittedName>
</protein>
<evidence type="ECO:0000313" key="7">
    <source>
        <dbReference type="Proteomes" id="UP000245934"/>
    </source>
</evidence>
<dbReference type="InterPro" id="IPR027417">
    <property type="entry name" value="P-loop_NTPase"/>
</dbReference>
<dbReference type="GeneID" id="97609880"/>
<feature type="domain" description="Helicase HerA central" evidence="5">
    <location>
        <begin position="107"/>
        <end position="352"/>
    </location>
</feature>
<keyword evidence="6" id="KW-0547">Nucleotide-binding</keyword>
<evidence type="ECO:0000256" key="1">
    <source>
        <dbReference type="ARBA" id="ARBA00007816"/>
    </source>
</evidence>
<evidence type="ECO:0000259" key="5">
    <source>
        <dbReference type="Pfam" id="PF01935"/>
    </source>
</evidence>
<comment type="similarity">
    <text evidence="1">Belongs to the HerA family.</text>
</comment>
<organism evidence="6 7">
    <name type="scientific">Methanospirillum stamsii</name>
    <dbReference type="NCBI Taxonomy" id="1277351"/>
    <lineage>
        <taxon>Archaea</taxon>
        <taxon>Methanobacteriati</taxon>
        <taxon>Methanobacteriota</taxon>
        <taxon>Stenosarchaea group</taxon>
        <taxon>Methanomicrobia</taxon>
        <taxon>Methanomicrobiales</taxon>
        <taxon>Methanospirillaceae</taxon>
        <taxon>Methanospirillum</taxon>
    </lineage>
</organism>
<comment type="caution">
    <text evidence="6">The sequence shown here is derived from an EMBL/GenBank/DDBJ whole genome shotgun (WGS) entry which is preliminary data.</text>
</comment>
<dbReference type="Proteomes" id="UP000245934">
    <property type="component" value="Unassembled WGS sequence"/>
</dbReference>
<dbReference type="OrthoDB" id="107033at2157"/>
<dbReference type="PANTHER" id="PTHR42957">
    <property type="entry name" value="HELICASE MJ1565-RELATED"/>
    <property type="match status" value="1"/>
</dbReference>
<keyword evidence="7" id="KW-1185">Reference proteome</keyword>
<gene>
    <name evidence="6" type="ORF">DLD82_16140</name>
</gene>
<dbReference type="GO" id="GO:0043138">
    <property type="term" value="F:3'-5' DNA helicase activity"/>
    <property type="evidence" value="ECO:0007669"/>
    <property type="project" value="UniProtKB-EC"/>
</dbReference>
<reference evidence="6 7" key="1">
    <citation type="submission" date="2018-05" db="EMBL/GenBank/DDBJ databases">
        <title>Draft genome of Methanospirillum stamsii Pt1.</title>
        <authorList>
            <person name="Dueholm M.S."/>
            <person name="Nielsen P.H."/>
            <person name="Bakmann L.F."/>
            <person name="Otzen D.E."/>
        </authorList>
    </citation>
    <scope>NUCLEOTIDE SEQUENCE [LARGE SCALE GENOMIC DNA]</scope>
    <source>
        <strain evidence="6 7">Pt1</strain>
    </source>
</reference>
<dbReference type="AlphaFoldDB" id="A0A2V2N4C0"/>
<dbReference type="InterPro" id="IPR008571">
    <property type="entry name" value="HerA-like"/>
</dbReference>
<accession>A0A2V2N4C0</accession>
<evidence type="ECO:0000256" key="2">
    <source>
        <dbReference type="ARBA" id="ARBA00034617"/>
    </source>
</evidence>
<keyword evidence="6" id="KW-0067">ATP-binding</keyword>
<proteinExistence type="inferred from homology"/>
<evidence type="ECO:0000256" key="4">
    <source>
        <dbReference type="ARBA" id="ARBA00048988"/>
    </source>
</evidence>
<dbReference type="Gene3D" id="3.40.50.300">
    <property type="entry name" value="P-loop containing nucleotide triphosphate hydrolases"/>
    <property type="match status" value="2"/>
</dbReference>
<dbReference type="PANTHER" id="PTHR42957:SF1">
    <property type="entry name" value="HELICASE MJ1565-RELATED"/>
    <property type="match status" value="1"/>
</dbReference>
<evidence type="ECO:0000313" key="6">
    <source>
        <dbReference type="EMBL" id="PWR70331.1"/>
    </source>
</evidence>
<comment type="catalytic activity">
    <reaction evidence="2">
        <text>Couples ATP hydrolysis with the unwinding of duplex DNA by translocating in the 3'-5' direction.</text>
        <dbReference type="EC" id="5.6.2.4"/>
    </reaction>
</comment>
<dbReference type="GO" id="GO:0005524">
    <property type="term" value="F:ATP binding"/>
    <property type="evidence" value="ECO:0007669"/>
    <property type="project" value="UniProtKB-KW"/>
</dbReference>
<sequence>MDQRFFQLTGTDVQKYSWIIPPDAMIAVGELVVVTDENPGIRYFARVTGIGHDVQSGGFLVHALPIGCTGPDGIFRKPRTMPPLHSPVRSLDTKETLLLRRFMGELEVGYLMSGNQQITTLPVGIPAQALNQHLGIFATTGMGKSNLMKVFCASAINTRKSGILLTDPHGEYATGEPGSPSSRGLVHHPLAPEGLSVFTIRDARIADEYGMKPLQICYNDLSIADLGLVFDLTQSEYEVVNLLLPFQTSDIIDFFVNEQVESLPSHLRTTAYIGNQQDIAQRIRSGSPDALRLVQRQVRTLLDLTSGFVHEKNSSLPEILAALDANKVVLIDIPGISDAAELFILSAISRAVFKEKQHRFIGQGSTGNQGTVLICIEEAQRVLSQRSEKTGIFREIAMEGRKFGLGIGVITQQPKNIDQRVLAQMNTLFVMGLADRQDREIIASSAKHDLRVLDTEIQTLDRGDVIISTIGIPFPVSCHIHHFEAYLDRLWESASGFT</sequence>
<dbReference type="GO" id="GO:0043139">
    <property type="term" value="F:5'-3' DNA helicase activity"/>
    <property type="evidence" value="ECO:0007669"/>
    <property type="project" value="UniProtKB-EC"/>
</dbReference>
<name>A0A2V2N4C0_9EURY</name>
<comment type="catalytic activity">
    <reaction evidence="3">
        <text>ATP + H2O = ADP + phosphate + H(+)</text>
        <dbReference type="Rhea" id="RHEA:13065"/>
        <dbReference type="ChEBI" id="CHEBI:15377"/>
        <dbReference type="ChEBI" id="CHEBI:15378"/>
        <dbReference type="ChEBI" id="CHEBI:30616"/>
        <dbReference type="ChEBI" id="CHEBI:43474"/>
        <dbReference type="ChEBI" id="CHEBI:456216"/>
        <dbReference type="EC" id="5.6.2.3"/>
    </reaction>
</comment>